<keyword evidence="5" id="KW-1185">Reference proteome</keyword>
<dbReference type="InterPro" id="IPR057326">
    <property type="entry name" value="KR_dom"/>
</dbReference>
<dbReference type="InterPro" id="IPR002347">
    <property type="entry name" value="SDR_fam"/>
</dbReference>
<comment type="similarity">
    <text evidence="1">Belongs to the short-chain dehydrogenases/reductases (SDR) family.</text>
</comment>
<evidence type="ECO:0000313" key="4">
    <source>
        <dbReference type="EMBL" id="MBW3097559.1"/>
    </source>
</evidence>
<dbReference type="SMART" id="SM00822">
    <property type="entry name" value="PKS_KR"/>
    <property type="match status" value="1"/>
</dbReference>
<dbReference type="PANTHER" id="PTHR24322">
    <property type="entry name" value="PKSB"/>
    <property type="match status" value="1"/>
</dbReference>
<evidence type="ECO:0000256" key="2">
    <source>
        <dbReference type="ARBA" id="ARBA00023002"/>
    </source>
</evidence>
<dbReference type="CDD" id="cd05339">
    <property type="entry name" value="17beta-HSDXI-like_SDR_c"/>
    <property type="match status" value="1"/>
</dbReference>
<evidence type="ECO:0000259" key="3">
    <source>
        <dbReference type="SMART" id="SM00822"/>
    </source>
</evidence>
<dbReference type="Pfam" id="PF00106">
    <property type="entry name" value="adh_short"/>
    <property type="match status" value="1"/>
</dbReference>
<proteinExistence type="inferred from homology"/>
<reference evidence="4" key="1">
    <citation type="submission" date="2021-07" db="EMBL/GenBank/DDBJ databases">
        <title>Pseudohoeflea marina sp. nov. a polyhydroxyalcanoate-producing bacterium.</title>
        <authorList>
            <person name="Zheng W."/>
            <person name="Yu S."/>
            <person name="Huang Y."/>
        </authorList>
    </citation>
    <scope>NUCLEOTIDE SEQUENCE</scope>
    <source>
        <strain evidence="4">DP4N28-3</strain>
    </source>
</reference>
<sequence length="267" mass="28941">MTVITGRTALITGGASGIGLLMGEILLSKGLKRLIVWDMSEQNIASAAKRLGPRAEFHRIDVTDTAAVVAMAARNEEAGPPVDILINNAGIVVGRHFAEHSHADIDRTMQVNTTAIMHLTLTLLPGLVRRGSGHVVNIASAAGLVSNPGMSVYCASKWAVIGWSDSLRLEMEAKKNGVRVTTVLPYYIDTGMFDGVKSPVIPILQAEPTARKIVRAIERNRIFLRMPAIVNILPLVRGILPARMFDVIVGRFFGIYESMSEFKGRST</sequence>
<feature type="domain" description="Ketoreductase" evidence="3">
    <location>
        <begin position="7"/>
        <end position="196"/>
    </location>
</feature>
<dbReference type="EMBL" id="JAHWQX010000002">
    <property type="protein sequence ID" value="MBW3097559.1"/>
    <property type="molecule type" value="Genomic_DNA"/>
</dbReference>
<organism evidence="4 5">
    <name type="scientific">Pseudohoeflea coraliihabitans</name>
    <dbReference type="NCBI Taxonomy" id="2860393"/>
    <lineage>
        <taxon>Bacteria</taxon>
        <taxon>Pseudomonadati</taxon>
        <taxon>Pseudomonadota</taxon>
        <taxon>Alphaproteobacteria</taxon>
        <taxon>Hyphomicrobiales</taxon>
        <taxon>Rhizobiaceae</taxon>
        <taxon>Pseudohoeflea</taxon>
    </lineage>
</organism>
<dbReference type="Proteomes" id="UP001430804">
    <property type="component" value="Unassembled WGS sequence"/>
</dbReference>
<dbReference type="RefSeq" id="WP_219201459.1">
    <property type="nucleotide sequence ID" value="NZ_JAHWQX010000002.1"/>
</dbReference>
<dbReference type="PANTHER" id="PTHR24322:SF736">
    <property type="entry name" value="RETINOL DEHYDROGENASE 10"/>
    <property type="match status" value="1"/>
</dbReference>
<dbReference type="PROSITE" id="PS00061">
    <property type="entry name" value="ADH_SHORT"/>
    <property type="match status" value="1"/>
</dbReference>
<evidence type="ECO:0000313" key="5">
    <source>
        <dbReference type="Proteomes" id="UP001430804"/>
    </source>
</evidence>
<comment type="caution">
    <text evidence="4">The sequence shown here is derived from an EMBL/GenBank/DDBJ whole genome shotgun (WGS) entry which is preliminary data.</text>
</comment>
<dbReference type="InterPro" id="IPR020904">
    <property type="entry name" value="Sc_DH/Rdtase_CS"/>
</dbReference>
<keyword evidence="2" id="KW-0560">Oxidoreductase</keyword>
<name>A0ABS6WR89_9HYPH</name>
<gene>
    <name evidence="4" type="ORF">KY465_09730</name>
</gene>
<accession>A0ABS6WR89</accession>
<evidence type="ECO:0000256" key="1">
    <source>
        <dbReference type="ARBA" id="ARBA00006484"/>
    </source>
</evidence>
<protein>
    <submittedName>
        <fullName evidence="4">SDR family oxidoreductase</fullName>
    </submittedName>
</protein>